<sequence>MIKDLVLWRLEKAEKTFEDAELLLERDSFASAINRYYYAAFYAIRALLATRELDSPKHSGVISLFNREFIKTNLLSKKASKTITKVFDLRSNVKLSTPHPKSDRQMGAGLFSCRRISTPGQPIWWISRHCYGR</sequence>
<accession>A4J1U1</accession>
<evidence type="ECO:0000256" key="1">
    <source>
        <dbReference type="ARBA" id="ARBA00038248"/>
    </source>
</evidence>
<dbReference type="OrthoDB" id="1684393at2"/>
<proteinExistence type="inferred from homology"/>
<evidence type="ECO:0000259" key="2">
    <source>
        <dbReference type="Pfam" id="PF05168"/>
    </source>
</evidence>
<organism evidence="3 4">
    <name type="scientific">Desulforamulus reducens (strain ATCC BAA-1160 / DSM 100696 / MI-1)</name>
    <name type="common">Desulfotomaculum reducens</name>
    <dbReference type="NCBI Taxonomy" id="349161"/>
    <lineage>
        <taxon>Bacteria</taxon>
        <taxon>Bacillati</taxon>
        <taxon>Bacillota</taxon>
        <taxon>Clostridia</taxon>
        <taxon>Eubacteriales</taxon>
        <taxon>Peptococcaceae</taxon>
        <taxon>Desulforamulus</taxon>
    </lineage>
</organism>
<dbReference type="EMBL" id="CP000612">
    <property type="protein sequence ID" value="ABO49044.1"/>
    <property type="molecule type" value="Genomic_DNA"/>
</dbReference>
<dbReference type="PANTHER" id="PTHR36565">
    <property type="entry name" value="UPF0332 PROTEIN TM_1000"/>
    <property type="match status" value="1"/>
</dbReference>
<reference evidence="3 4" key="1">
    <citation type="submission" date="2007-03" db="EMBL/GenBank/DDBJ databases">
        <title>Complete sequence of Desulfotomaculum reducens MI-1.</title>
        <authorList>
            <consortium name="US DOE Joint Genome Institute"/>
            <person name="Copeland A."/>
            <person name="Lucas S."/>
            <person name="Lapidus A."/>
            <person name="Barry K."/>
            <person name="Detter J.C."/>
            <person name="Glavina del Rio T."/>
            <person name="Hammon N."/>
            <person name="Israni S."/>
            <person name="Dalin E."/>
            <person name="Tice H."/>
            <person name="Pitluck S."/>
            <person name="Sims D."/>
            <person name="Brettin T."/>
            <person name="Bruce D."/>
            <person name="Han C."/>
            <person name="Tapia R."/>
            <person name="Schmutz J."/>
            <person name="Larimer F."/>
            <person name="Land M."/>
            <person name="Hauser L."/>
            <person name="Kyrpides N."/>
            <person name="Kim E."/>
            <person name="Tebo B.M."/>
            <person name="Richardson P."/>
        </authorList>
    </citation>
    <scope>NUCLEOTIDE SEQUENCE [LARGE SCALE GENOMIC DNA]</scope>
    <source>
        <strain evidence="3 4">MI-1</strain>
    </source>
</reference>
<evidence type="ECO:0000313" key="4">
    <source>
        <dbReference type="Proteomes" id="UP000001556"/>
    </source>
</evidence>
<dbReference type="Gene3D" id="1.20.120.330">
    <property type="entry name" value="Nucleotidyltransferases domain 2"/>
    <property type="match status" value="1"/>
</dbReference>
<dbReference type="AlphaFoldDB" id="A4J1U1"/>
<dbReference type="KEGG" id="drm:Dred_0499"/>
<comment type="similarity">
    <text evidence="1">Belongs to the UPF0332 family.</text>
</comment>
<dbReference type="InterPro" id="IPR052226">
    <property type="entry name" value="UPF0332_toxin"/>
</dbReference>
<dbReference type="eggNOG" id="COG1895">
    <property type="taxonomic scope" value="Bacteria"/>
</dbReference>
<dbReference type="PANTHER" id="PTHR36565:SF1">
    <property type="entry name" value="UPF0332 PROTEIN TM_1000"/>
    <property type="match status" value="1"/>
</dbReference>
<dbReference type="RefSeq" id="WP_011876881.1">
    <property type="nucleotide sequence ID" value="NC_009253.1"/>
</dbReference>
<dbReference type="Pfam" id="PF05168">
    <property type="entry name" value="HEPN"/>
    <property type="match status" value="1"/>
</dbReference>
<dbReference type="STRING" id="349161.Dred_0499"/>
<gene>
    <name evidence="3" type="ordered locus">Dred_0499</name>
</gene>
<feature type="domain" description="HEPN" evidence="2">
    <location>
        <begin position="8"/>
        <end position="116"/>
    </location>
</feature>
<dbReference type="HOGENOM" id="CLU_1903331_0_0_9"/>
<protein>
    <submittedName>
        <fullName evidence="3">HEPN domain protein</fullName>
    </submittedName>
</protein>
<keyword evidence="4" id="KW-1185">Reference proteome</keyword>
<name>A4J1U1_DESRM</name>
<dbReference type="InterPro" id="IPR007842">
    <property type="entry name" value="HEPN_dom"/>
</dbReference>
<dbReference type="Proteomes" id="UP000001556">
    <property type="component" value="Chromosome"/>
</dbReference>
<evidence type="ECO:0000313" key="3">
    <source>
        <dbReference type="EMBL" id="ABO49044.1"/>
    </source>
</evidence>